<name>A0A0F9UHK0_9ZZZZ</name>
<evidence type="ECO:0000256" key="1">
    <source>
        <dbReference type="ARBA" id="ARBA00022737"/>
    </source>
</evidence>
<keyword evidence="1" id="KW-0677">Repeat</keyword>
<feature type="transmembrane region" description="Helical" evidence="3">
    <location>
        <begin position="20"/>
        <end position="43"/>
    </location>
</feature>
<organism evidence="4">
    <name type="scientific">marine sediment metagenome</name>
    <dbReference type="NCBI Taxonomy" id="412755"/>
    <lineage>
        <taxon>unclassified sequences</taxon>
        <taxon>metagenomes</taxon>
        <taxon>ecological metagenomes</taxon>
    </lineage>
</organism>
<feature type="transmembrane region" description="Helical" evidence="3">
    <location>
        <begin position="159"/>
        <end position="178"/>
    </location>
</feature>
<evidence type="ECO:0000313" key="4">
    <source>
        <dbReference type="EMBL" id="KKN92710.1"/>
    </source>
</evidence>
<reference evidence="4" key="1">
    <citation type="journal article" date="2015" name="Nature">
        <title>Complex archaea that bridge the gap between prokaryotes and eukaryotes.</title>
        <authorList>
            <person name="Spang A."/>
            <person name="Saw J.H."/>
            <person name="Jorgensen S.L."/>
            <person name="Zaremba-Niedzwiedzka K."/>
            <person name="Martijn J."/>
            <person name="Lind A.E."/>
            <person name="van Eijk R."/>
            <person name="Schleper C."/>
            <person name="Guy L."/>
            <person name="Ettema T.J."/>
        </authorList>
    </citation>
    <scope>NUCLEOTIDE SEQUENCE</scope>
</reference>
<evidence type="ECO:0000256" key="2">
    <source>
        <dbReference type="ARBA" id="ARBA00022803"/>
    </source>
</evidence>
<dbReference type="PANTHER" id="PTHR44227:SF3">
    <property type="entry name" value="PROTEIN O-MANNOSYL-TRANSFERASE TMTC4"/>
    <property type="match status" value="1"/>
</dbReference>
<dbReference type="InterPro" id="IPR052346">
    <property type="entry name" value="O-mannosyl-transferase_TMTC"/>
</dbReference>
<keyword evidence="3" id="KW-1133">Transmembrane helix</keyword>
<feature type="transmembrane region" description="Helical" evidence="3">
    <location>
        <begin position="311"/>
        <end position="332"/>
    </location>
</feature>
<dbReference type="AlphaFoldDB" id="A0A0F9UHK0"/>
<evidence type="ECO:0000256" key="3">
    <source>
        <dbReference type="SAM" id="Phobius"/>
    </source>
</evidence>
<dbReference type="EMBL" id="LAZR01000092">
    <property type="protein sequence ID" value="KKN92710.1"/>
    <property type="molecule type" value="Genomic_DNA"/>
</dbReference>
<gene>
    <name evidence="4" type="ORF">LCGC14_0204530</name>
</gene>
<feature type="transmembrane region" description="Helical" evidence="3">
    <location>
        <begin position="130"/>
        <end position="147"/>
    </location>
</feature>
<evidence type="ECO:0008006" key="5">
    <source>
        <dbReference type="Google" id="ProtNLM"/>
    </source>
</evidence>
<feature type="transmembrane region" description="Helical" evidence="3">
    <location>
        <begin position="185"/>
        <end position="201"/>
    </location>
</feature>
<feature type="transmembrane region" description="Helical" evidence="3">
    <location>
        <begin position="338"/>
        <end position="355"/>
    </location>
</feature>
<feature type="transmembrane region" description="Helical" evidence="3">
    <location>
        <begin position="391"/>
        <end position="409"/>
    </location>
</feature>
<keyword evidence="3" id="KW-0812">Transmembrane</keyword>
<protein>
    <recommendedName>
        <fullName evidence="5">Glycosyltransferase RgtA/B/C/D-like domain-containing protein</fullName>
    </recommendedName>
</protein>
<sequence length="531" mass="58702">MARRASDGTSCRPSPLRPKLPFLLNRSWVVVGLLICCAVLPYVNSLNGSFHFDDEWTIVRNNSIRSWAGMAGHSLRRWLTYFTYYVNYSVHGTDFMPGWHVVNIALHAACVLGLYGTVRLVLASAGRGDSLAPFIAALLFAVHPLASEPVNYIRARGPIIYTIFTLLALCGTIIAHRAGSWPRRLGGMALSAIAIVLAAITKEVAGFFALALPALYVATFVGPAVVGKKRFWFVIGPVGALAALGGWAWLRFSGSLPVVNTLTSHPLAGHHFWAMMTVFWRYVSLAVWPAPGRLSVDHYVPYHPSRVYSFGDADVLLAIVGILVLLGVAIWLARRRPAVSVFLTVPLIGILPYFVVTTIDILVEYKFYLPLTGVCALAGLGLARLWRAWPVAGPVMVLGLCLAMGLATASRNVAWRTELSLWEDAAKKGPRKARTINVLAWILATDEQVKDPPRALEFARRSFDTNYVDPWWGYDAHLVDTLAEAYYANGLYDQAVRIEQEIVQRGVGPVWFFRQQLDKFEDAQRQGRPAD</sequence>
<comment type="caution">
    <text evidence="4">The sequence shown here is derived from an EMBL/GenBank/DDBJ whole genome shotgun (WGS) entry which is preliminary data.</text>
</comment>
<accession>A0A0F9UHK0</accession>
<keyword evidence="2" id="KW-0802">TPR repeat</keyword>
<dbReference type="PANTHER" id="PTHR44227">
    <property type="match status" value="1"/>
</dbReference>
<keyword evidence="3" id="KW-0472">Membrane</keyword>
<feature type="transmembrane region" description="Helical" evidence="3">
    <location>
        <begin position="207"/>
        <end position="226"/>
    </location>
</feature>
<proteinExistence type="predicted"/>
<feature type="transmembrane region" description="Helical" evidence="3">
    <location>
        <begin position="231"/>
        <end position="250"/>
    </location>
</feature>
<feature type="transmembrane region" description="Helical" evidence="3">
    <location>
        <begin position="98"/>
        <end position="118"/>
    </location>
</feature>